<dbReference type="AlphaFoldDB" id="A0A0V1ERT4"/>
<sequence>MIKQVNLLSVFLCLRTAEGHGEDVSSSPLCRTLLGHHIYWKDPLAGLKGGYDYLLRVDLLPVTGDQHGVLYACALQWINRARCLEDVFTVPATCKTLWYIFRRR</sequence>
<feature type="chain" id="PRO_5007438518" evidence="1">
    <location>
        <begin position="22"/>
        <end position="104"/>
    </location>
</feature>
<comment type="caution">
    <text evidence="2">The sequence shown here is derived from an EMBL/GenBank/DDBJ whole genome shotgun (WGS) entry which is preliminary data.</text>
</comment>
<organism evidence="2 5">
    <name type="scientific">Trichinella pseudospiralis</name>
    <name type="common">Parasitic roundworm</name>
    <dbReference type="NCBI Taxonomy" id="6337"/>
    <lineage>
        <taxon>Eukaryota</taxon>
        <taxon>Metazoa</taxon>
        <taxon>Ecdysozoa</taxon>
        <taxon>Nematoda</taxon>
        <taxon>Enoplea</taxon>
        <taxon>Dorylaimia</taxon>
        <taxon>Trichinellida</taxon>
        <taxon>Trichinellidae</taxon>
        <taxon>Trichinella</taxon>
    </lineage>
</organism>
<dbReference type="Proteomes" id="UP000054632">
    <property type="component" value="Unassembled WGS sequence"/>
</dbReference>
<dbReference type="Proteomes" id="UP000054826">
    <property type="component" value="Unassembled WGS sequence"/>
</dbReference>
<evidence type="ECO:0000313" key="4">
    <source>
        <dbReference type="EMBL" id="KRZ39005.1"/>
    </source>
</evidence>
<proteinExistence type="predicted"/>
<dbReference type="Proteomes" id="UP000054805">
    <property type="component" value="Unassembled WGS sequence"/>
</dbReference>
<name>A0A0V1ERT4_TRIPS</name>
<dbReference type="EMBL" id="JYDR01000012">
    <property type="protein sequence ID" value="KRY76415.1"/>
    <property type="molecule type" value="Genomic_DNA"/>
</dbReference>
<reference evidence="5 6" key="1">
    <citation type="submission" date="2015-01" db="EMBL/GenBank/DDBJ databases">
        <title>Evolution of Trichinella species and genotypes.</title>
        <authorList>
            <person name="Korhonen P.K."/>
            <person name="Edoardo P."/>
            <person name="Giuseppe L.R."/>
            <person name="Gasser R.B."/>
        </authorList>
    </citation>
    <scope>NUCLEOTIDE SEQUENCE [LARGE SCALE GENOMIC DNA]</scope>
    <source>
        <strain evidence="2">ISS13</strain>
        <strain evidence="4">ISS176</strain>
        <strain evidence="3">ISS588</strain>
    </source>
</reference>
<protein>
    <submittedName>
        <fullName evidence="2">Uncharacterized protein</fullName>
    </submittedName>
</protein>
<accession>A0A0V1ERT4</accession>
<evidence type="ECO:0000313" key="5">
    <source>
        <dbReference type="Proteomes" id="UP000054632"/>
    </source>
</evidence>
<evidence type="ECO:0000313" key="3">
    <source>
        <dbReference type="EMBL" id="KRZ32188.1"/>
    </source>
</evidence>
<dbReference type="EMBL" id="JYDV01000040">
    <property type="protein sequence ID" value="KRZ39005.1"/>
    <property type="molecule type" value="Genomic_DNA"/>
</dbReference>
<evidence type="ECO:0000313" key="2">
    <source>
        <dbReference type="EMBL" id="KRY76415.1"/>
    </source>
</evidence>
<keyword evidence="1" id="KW-0732">Signal</keyword>
<dbReference type="EMBL" id="JYDS01000018">
    <property type="protein sequence ID" value="KRZ32188.1"/>
    <property type="molecule type" value="Genomic_DNA"/>
</dbReference>
<keyword evidence="6" id="KW-1185">Reference proteome</keyword>
<evidence type="ECO:0000256" key="1">
    <source>
        <dbReference type="SAM" id="SignalP"/>
    </source>
</evidence>
<feature type="signal peptide" evidence="1">
    <location>
        <begin position="1"/>
        <end position="21"/>
    </location>
</feature>
<gene>
    <name evidence="2" type="ORF">T4A_2459</name>
    <name evidence="3" type="ORF">T4B_9650</name>
    <name evidence="4" type="ORF">T4C_919</name>
</gene>
<evidence type="ECO:0000313" key="6">
    <source>
        <dbReference type="Proteomes" id="UP000054805"/>
    </source>
</evidence>